<dbReference type="InterPro" id="IPR035906">
    <property type="entry name" value="MetI-like_sf"/>
</dbReference>
<dbReference type="InterPro" id="IPR000515">
    <property type="entry name" value="MetI-like"/>
</dbReference>
<evidence type="ECO:0000256" key="3">
    <source>
        <dbReference type="ARBA" id="ARBA00022448"/>
    </source>
</evidence>
<name>A0A3B0MI62_9GAMM</name>
<evidence type="ECO:0000256" key="1">
    <source>
        <dbReference type="ARBA" id="ARBA00004429"/>
    </source>
</evidence>
<keyword evidence="4" id="KW-1003">Cell membrane</keyword>
<dbReference type="GO" id="GO:0006865">
    <property type="term" value="P:amino acid transport"/>
    <property type="evidence" value="ECO:0007669"/>
    <property type="project" value="UniProtKB-KW"/>
</dbReference>
<proteinExistence type="inferred from homology"/>
<organism evidence="15">
    <name type="scientific">Arsenophonus endosymbiont of Trialeurodes vaporariorum</name>
    <dbReference type="NCBI Taxonomy" id="235567"/>
    <lineage>
        <taxon>Bacteria</taxon>
        <taxon>Pseudomonadati</taxon>
        <taxon>Pseudomonadota</taxon>
        <taxon>Gammaproteobacteria</taxon>
        <taxon>Enterobacterales</taxon>
        <taxon>Morganellaceae</taxon>
        <taxon>Arsenophonus</taxon>
    </lineage>
</organism>
<evidence type="ECO:0000256" key="11">
    <source>
        <dbReference type="ARBA" id="ARBA00062718"/>
    </source>
</evidence>
<dbReference type="NCBIfam" id="TIGR01726">
    <property type="entry name" value="HEQRo_perm_3TM"/>
    <property type="match status" value="1"/>
</dbReference>
<feature type="transmembrane region" description="Helical" evidence="13">
    <location>
        <begin position="61"/>
        <end position="84"/>
    </location>
</feature>
<feature type="transmembrane region" description="Helical" evidence="13">
    <location>
        <begin position="26"/>
        <end position="54"/>
    </location>
</feature>
<comment type="function">
    <text evidence="10">Part of the ABC transporter complex GltIJKL involved in glutamate and aspartate uptake. Probably responsible for the translocation of the substrate across the membrane.</text>
</comment>
<dbReference type="AlphaFoldDB" id="A0A3B0MI62"/>
<feature type="transmembrane region" description="Helical" evidence="13">
    <location>
        <begin position="197"/>
        <end position="216"/>
    </location>
</feature>
<evidence type="ECO:0000256" key="10">
    <source>
        <dbReference type="ARBA" id="ARBA00060298"/>
    </source>
</evidence>
<feature type="domain" description="ABC transmembrane type-1" evidence="14">
    <location>
        <begin position="26"/>
        <end position="216"/>
    </location>
</feature>
<sequence>MDFTVIAENWRYLLFGTFPDGFLEGAALTLLISLLAGSISIFLGIAGGIALAMLNGWWANLLAAVLGFFRAIPVIMLIFWSYFLLPVLLGTDIPELTTVICALALITSAYLAHGVKAGILAIGQGQWQAGMSLGFTRWVVLWNIILPQALRMMIPSFINQWIALIKDTSLAYIVGVAELSFLATQINNREMIYPMEIFLFVALIYFIMCFSLELIANKILRRLEKKSVVTGSISRQATKSVGLFLVSVILSCAF</sequence>
<dbReference type="EMBL" id="UFQR01000002">
    <property type="protein sequence ID" value="SSW95084.1"/>
    <property type="molecule type" value="Genomic_DNA"/>
</dbReference>
<dbReference type="Gene3D" id="1.10.3720.10">
    <property type="entry name" value="MetI-like"/>
    <property type="match status" value="1"/>
</dbReference>
<evidence type="ECO:0000256" key="7">
    <source>
        <dbReference type="ARBA" id="ARBA00022970"/>
    </source>
</evidence>
<keyword evidence="9 13" id="KW-0472">Membrane</keyword>
<evidence type="ECO:0000259" key="14">
    <source>
        <dbReference type="PROSITE" id="PS50928"/>
    </source>
</evidence>
<keyword evidence="5" id="KW-0997">Cell inner membrane</keyword>
<evidence type="ECO:0000256" key="6">
    <source>
        <dbReference type="ARBA" id="ARBA00022692"/>
    </source>
</evidence>
<evidence type="ECO:0000256" key="2">
    <source>
        <dbReference type="ARBA" id="ARBA00010072"/>
    </source>
</evidence>
<evidence type="ECO:0000256" key="12">
    <source>
        <dbReference type="ARBA" id="ARBA00073645"/>
    </source>
</evidence>
<dbReference type="PROSITE" id="PS50928">
    <property type="entry name" value="ABC_TM1"/>
    <property type="match status" value="1"/>
</dbReference>
<accession>A0A3B0MI62</accession>
<evidence type="ECO:0000256" key="5">
    <source>
        <dbReference type="ARBA" id="ARBA00022519"/>
    </source>
</evidence>
<comment type="subcellular location">
    <subcellularLocation>
        <location evidence="1">Cell inner membrane</location>
        <topology evidence="1">Multi-pass membrane protein</topology>
    </subcellularLocation>
    <subcellularLocation>
        <location evidence="13">Cell membrane</location>
        <topology evidence="13">Multi-pass membrane protein</topology>
    </subcellularLocation>
</comment>
<keyword evidence="7" id="KW-0029">Amino-acid transport</keyword>
<feature type="transmembrane region" description="Helical" evidence="13">
    <location>
        <begin position="96"/>
        <end position="115"/>
    </location>
</feature>
<dbReference type="InterPro" id="IPR043429">
    <property type="entry name" value="ArtM/GltK/GlnP/TcyL/YhdX-like"/>
</dbReference>
<evidence type="ECO:0000256" key="8">
    <source>
        <dbReference type="ARBA" id="ARBA00022989"/>
    </source>
</evidence>
<keyword evidence="3 13" id="KW-0813">Transport</keyword>
<evidence type="ECO:0000256" key="4">
    <source>
        <dbReference type="ARBA" id="ARBA00022475"/>
    </source>
</evidence>
<dbReference type="GO" id="GO:0043190">
    <property type="term" value="C:ATP-binding cassette (ABC) transporter complex"/>
    <property type="evidence" value="ECO:0007669"/>
    <property type="project" value="InterPro"/>
</dbReference>
<dbReference type="Pfam" id="PF00528">
    <property type="entry name" value="BPD_transp_1"/>
    <property type="match status" value="1"/>
</dbReference>
<dbReference type="PANTHER" id="PTHR30614">
    <property type="entry name" value="MEMBRANE COMPONENT OF AMINO ACID ABC TRANSPORTER"/>
    <property type="match status" value="1"/>
</dbReference>
<keyword evidence="6 13" id="KW-0812">Transmembrane</keyword>
<comment type="similarity">
    <text evidence="2">Belongs to the binding-protein-dependent transport system permease family. HisMQ subfamily.</text>
</comment>
<evidence type="ECO:0000256" key="13">
    <source>
        <dbReference type="RuleBase" id="RU363032"/>
    </source>
</evidence>
<protein>
    <recommendedName>
        <fullName evidence="12">Glutamate/aspartate import permease protein GltK</fullName>
    </recommendedName>
</protein>
<dbReference type="SUPFAM" id="SSF161098">
    <property type="entry name" value="MetI-like"/>
    <property type="match status" value="1"/>
</dbReference>
<gene>
    <name evidence="15" type="primary">glnP</name>
    <name evidence="15" type="ORF">ARTV_0740</name>
</gene>
<dbReference type="FunFam" id="1.10.3720.10:FF:000006">
    <property type="entry name" value="Glutamate/aspartate ABC transporter, permease protein GltK"/>
    <property type="match status" value="1"/>
</dbReference>
<dbReference type="InterPro" id="IPR010065">
    <property type="entry name" value="AA_ABC_transptr_permease_3TM"/>
</dbReference>
<evidence type="ECO:0000256" key="9">
    <source>
        <dbReference type="ARBA" id="ARBA00023136"/>
    </source>
</evidence>
<reference evidence="15" key="1">
    <citation type="submission" date="2018-04" db="EMBL/GenBank/DDBJ databases">
        <authorList>
            <person name="Go L.Y."/>
            <person name="Mitchell J.A."/>
        </authorList>
    </citation>
    <scope>NUCLEOTIDE SEQUENCE</scope>
    <source>
        <strain evidence="15">ARTV</strain>
    </source>
</reference>
<comment type="subunit">
    <text evidence="11">The complex is composed of two ATP-binding proteins (GltL), two transmembrane proteins (GltJ and GltK) and a solute-binding protein (GltI).</text>
</comment>
<keyword evidence="8 13" id="KW-1133">Transmembrane helix</keyword>
<dbReference type="CDD" id="cd06261">
    <property type="entry name" value="TM_PBP2"/>
    <property type="match status" value="1"/>
</dbReference>
<dbReference type="GO" id="GO:0022857">
    <property type="term" value="F:transmembrane transporter activity"/>
    <property type="evidence" value="ECO:0007669"/>
    <property type="project" value="InterPro"/>
</dbReference>
<evidence type="ECO:0000313" key="15">
    <source>
        <dbReference type="EMBL" id="SSW95084.1"/>
    </source>
</evidence>
<dbReference type="PANTHER" id="PTHR30614:SF21">
    <property type="entry name" value="AMINO ACID ABC TRANSPORTER PERMEASE"/>
    <property type="match status" value="1"/>
</dbReference>